<dbReference type="PANTHER" id="PTHR46168">
    <property type="entry name" value="ARMADILLO REPEAT ONLY 4"/>
    <property type="match status" value="1"/>
</dbReference>
<dbReference type="GO" id="GO:0005737">
    <property type="term" value="C:cytoplasm"/>
    <property type="evidence" value="ECO:0007669"/>
    <property type="project" value="EnsemblPlants"/>
</dbReference>
<dbReference type="InterPro" id="IPR016024">
    <property type="entry name" value="ARM-type_fold"/>
</dbReference>
<dbReference type="GO" id="GO:0009860">
    <property type="term" value="P:pollen tube growth"/>
    <property type="evidence" value="ECO:0007669"/>
    <property type="project" value="EnsemblPlants"/>
</dbReference>
<evidence type="ECO:0000259" key="3">
    <source>
        <dbReference type="Pfam" id="PF25055"/>
    </source>
</evidence>
<dbReference type="InterPro" id="IPR011989">
    <property type="entry name" value="ARM-like"/>
</dbReference>
<dbReference type="PANTHER" id="PTHR46168:SF8">
    <property type="entry name" value="ARMADILLO REPEAT ONLY 1"/>
    <property type="match status" value="1"/>
</dbReference>
<dbReference type="SMART" id="SM00185">
    <property type="entry name" value="ARM"/>
    <property type="match status" value="5"/>
</dbReference>
<reference evidence="4" key="1">
    <citation type="journal article" date="2012" name="Nat. Biotechnol.">
        <title>Draft genome sequence of pigeonpea (Cajanus cajan), an orphan legume crop of resource-poor farmers.</title>
        <authorList>
            <person name="Varshney R.K."/>
            <person name="Chen W."/>
            <person name="Li Y."/>
            <person name="Bharti A.K."/>
            <person name="Saxena R.K."/>
            <person name="Schlueter J.A."/>
            <person name="Donoghue M.T."/>
            <person name="Azam S."/>
            <person name="Fan G."/>
            <person name="Whaley A.M."/>
            <person name="Farmer A.D."/>
            <person name="Sheridan J."/>
            <person name="Iwata A."/>
            <person name="Tuteja R."/>
            <person name="Penmetsa R.V."/>
            <person name="Wu W."/>
            <person name="Upadhyaya H.D."/>
            <person name="Yang S.P."/>
            <person name="Shah T."/>
            <person name="Saxena K.B."/>
            <person name="Michael T."/>
            <person name="McCombie W.R."/>
            <person name="Yang B."/>
            <person name="Zhang G."/>
            <person name="Yang H."/>
            <person name="Wang J."/>
            <person name="Spillane C."/>
            <person name="Cook D.R."/>
            <person name="May G.D."/>
            <person name="Xu X."/>
            <person name="Jackson S.A."/>
        </authorList>
    </citation>
    <scope>NUCLEOTIDE SEQUENCE [LARGE SCALE GENOMIC DNA]</scope>
</reference>
<dbReference type="InterPro" id="IPR000225">
    <property type="entry name" value="Armadillo"/>
</dbReference>
<keyword evidence="1" id="KW-0677">Repeat</keyword>
<protein>
    <submittedName>
        <fullName evidence="4">Vacuolar protein 8</fullName>
    </submittedName>
</protein>
<dbReference type="FunFam" id="1.25.10.10:FF:000543">
    <property type="entry name" value="Armadillo repeat only 2"/>
    <property type="match status" value="1"/>
</dbReference>
<feature type="domain" description="DUF7792" evidence="3">
    <location>
        <begin position="34"/>
        <end position="88"/>
    </location>
</feature>
<dbReference type="EMBL" id="KQ483641">
    <property type="protein sequence ID" value="KYP44082.1"/>
    <property type="molecule type" value="Genomic_DNA"/>
</dbReference>
<dbReference type="PROSITE" id="PS50176">
    <property type="entry name" value="ARM_REPEAT"/>
    <property type="match status" value="1"/>
</dbReference>
<dbReference type="OMA" id="CTENFLH"/>
<dbReference type="GO" id="GO:0090404">
    <property type="term" value="C:pollen tube tip"/>
    <property type="evidence" value="ECO:0007669"/>
    <property type="project" value="EnsemblPlants"/>
</dbReference>
<dbReference type="Gene3D" id="1.25.10.10">
    <property type="entry name" value="Leucine-rich Repeat Variant"/>
    <property type="match status" value="2"/>
</dbReference>
<feature type="repeat" description="ARM" evidence="2">
    <location>
        <begin position="155"/>
        <end position="197"/>
    </location>
</feature>
<accession>A0A151RNG4</accession>
<sequence>MSSIVKEILASPIQMADQVSKMAEEAQNFRQEYDTEQVLDKALVLVTKCRANSLIKKLFTIIPATAFRKTSMQLENSVGDVQWLLRVSASADERDDEYLGLPPIAANEPILCLIWEQVAILLSGASLEERSDAAASLVSLARDNDRYGKLIIEEGGVPPLLKLLKEGRMDGQENAARAIGLLGKDPESVEHIVNAGVCSVFAKVLKEGHMKVQTVVAWAISELAGNHPKCQDHFAQNNAIRLLVSHLAFETIQEHSKYAIANKHKSIHSVVLASNTSTPHDEEDDNKQIVHPMGNQASSQMSNIHHNHNAHVSIAGTSIKGREFEDPVTKREMKAMAARALWMLSRGNLTVCRSITESRALLCFAVLLEKGAEDVQSYSAMALMEITAVSEQHAELRRSAFKPTSPAAKAVVEQLIKIIEKEEQELLIPCVRSVGNLARTFRATETRLIGPLVKLLDEREAHICMEVAIALNKFACTDNYLHENHCNAIIQAGGAKHLIQLVYFGEQMVQIPSVTLLCYIALHVPKSETLAQEEVLIVLEWCTKQAHLIDDSRIEALLPEAKSRLELYQSRGRGFR</sequence>
<dbReference type="Proteomes" id="UP000075243">
    <property type="component" value="Unassembled WGS sequence"/>
</dbReference>
<dbReference type="GO" id="GO:0030036">
    <property type="term" value="P:actin cytoskeleton organization"/>
    <property type="evidence" value="ECO:0007669"/>
    <property type="project" value="EnsemblPlants"/>
</dbReference>
<dbReference type="Pfam" id="PF00514">
    <property type="entry name" value="Arm"/>
    <property type="match status" value="2"/>
</dbReference>
<evidence type="ECO:0000313" key="4">
    <source>
        <dbReference type="EMBL" id="KYP44082.1"/>
    </source>
</evidence>
<organism evidence="4 5">
    <name type="scientific">Cajanus cajan</name>
    <name type="common">Pigeon pea</name>
    <name type="synonym">Cajanus indicus</name>
    <dbReference type="NCBI Taxonomy" id="3821"/>
    <lineage>
        <taxon>Eukaryota</taxon>
        <taxon>Viridiplantae</taxon>
        <taxon>Streptophyta</taxon>
        <taxon>Embryophyta</taxon>
        <taxon>Tracheophyta</taxon>
        <taxon>Spermatophyta</taxon>
        <taxon>Magnoliopsida</taxon>
        <taxon>eudicotyledons</taxon>
        <taxon>Gunneridae</taxon>
        <taxon>Pentapetalae</taxon>
        <taxon>rosids</taxon>
        <taxon>fabids</taxon>
        <taxon>Fabales</taxon>
        <taxon>Fabaceae</taxon>
        <taxon>Papilionoideae</taxon>
        <taxon>50 kb inversion clade</taxon>
        <taxon>NPAAA clade</taxon>
        <taxon>indigoferoid/millettioid clade</taxon>
        <taxon>Phaseoleae</taxon>
        <taxon>Cajanus</taxon>
    </lineage>
</organism>
<name>A0A151RNG4_CAJCA</name>
<dbReference type="InterPro" id="IPR056694">
    <property type="entry name" value="DUF7792"/>
</dbReference>
<dbReference type="AlphaFoldDB" id="A0A151RNG4"/>
<dbReference type="STRING" id="3821.A0A151RNG4"/>
<evidence type="ECO:0000313" key="5">
    <source>
        <dbReference type="Proteomes" id="UP000075243"/>
    </source>
</evidence>
<dbReference type="Gramene" id="C.cajan_32943.t">
    <property type="protein sequence ID" value="C.cajan_32943.t"/>
    <property type="gene ID" value="C.cajan_32943"/>
</dbReference>
<gene>
    <name evidence="4" type="ORF">KK1_034454</name>
</gene>
<keyword evidence="5" id="KW-1185">Reference proteome</keyword>
<evidence type="ECO:0000256" key="2">
    <source>
        <dbReference type="PROSITE-ProRule" id="PRU00259"/>
    </source>
</evidence>
<evidence type="ECO:0000256" key="1">
    <source>
        <dbReference type="ARBA" id="ARBA00022737"/>
    </source>
</evidence>
<proteinExistence type="predicted"/>
<dbReference type="Pfam" id="PF25055">
    <property type="entry name" value="DUF7792"/>
    <property type="match status" value="1"/>
</dbReference>
<dbReference type="FunFam" id="1.25.10.10:FF:000476">
    <property type="entry name" value="Armadillo repeat only 2"/>
    <property type="match status" value="1"/>
</dbReference>
<dbReference type="GO" id="GO:0005634">
    <property type="term" value="C:nucleus"/>
    <property type="evidence" value="ECO:0007669"/>
    <property type="project" value="EnsemblPlants"/>
</dbReference>
<dbReference type="SUPFAM" id="SSF48371">
    <property type="entry name" value="ARM repeat"/>
    <property type="match status" value="1"/>
</dbReference>